<evidence type="ECO:0000259" key="1">
    <source>
        <dbReference type="Pfam" id="PF00535"/>
    </source>
</evidence>
<dbReference type="CDD" id="cd04179">
    <property type="entry name" value="DPM_DPG-synthase_like"/>
    <property type="match status" value="1"/>
</dbReference>
<dbReference type="Proteomes" id="UP000184088">
    <property type="component" value="Unassembled WGS sequence"/>
</dbReference>
<reference evidence="2 3" key="1">
    <citation type="submission" date="2016-11" db="EMBL/GenBank/DDBJ databases">
        <authorList>
            <person name="Jaros S."/>
            <person name="Januszkiewicz K."/>
            <person name="Wedrychowicz H."/>
        </authorList>
    </citation>
    <scope>NUCLEOTIDE SEQUENCE [LARGE SCALE GENOMIC DNA]</scope>
    <source>
        <strain evidence="2 3">DSM 17918</strain>
    </source>
</reference>
<dbReference type="Pfam" id="PF00535">
    <property type="entry name" value="Glycos_transf_2"/>
    <property type="match status" value="1"/>
</dbReference>
<evidence type="ECO:0000313" key="3">
    <source>
        <dbReference type="Proteomes" id="UP000184088"/>
    </source>
</evidence>
<feature type="domain" description="Glycosyltransferase 2-like" evidence="1">
    <location>
        <begin position="3"/>
        <end position="122"/>
    </location>
</feature>
<proteinExistence type="predicted"/>
<dbReference type="EMBL" id="FQVH01000002">
    <property type="protein sequence ID" value="SHE53355.1"/>
    <property type="molecule type" value="Genomic_DNA"/>
</dbReference>
<dbReference type="OrthoDB" id="9810303at2"/>
<dbReference type="InterPro" id="IPR001173">
    <property type="entry name" value="Glyco_trans_2-like"/>
</dbReference>
<dbReference type="InterPro" id="IPR050256">
    <property type="entry name" value="Glycosyltransferase_2"/>
</dbReference>
<dbReference type="SUPFAM" id="SSF53448">
    <property type="entry name" value="Nucleotide-diphospho-sugar transferases"/>
    <property type="match status" value="1"/>
</dbReference>
<dbReference type="Gene3D" id="3.90.550.10">
    <property type="entry name" value="Spore Coat Polysaccharide Biosynthesis Protein SpsA, Chain A"/>
    <property type="match status" value="1"/>
</dbReference>
<keyword evidence="2" id="KW-0808">Transferase</keyword>
<sequence length="220" mass="24283">MISILIPAYNEGERIADTIKSLLEIEDCEIIIINDGSTDDTSDIAKRFGVKVIDLMPNRGKGEALQEGIKHANGDIIVFLDADLGSSAREAIKLINPIKNDEADVTIARFPKSTKKGGFGLVKSLSRYGVKALTGKYIHSVLSGQRAFKKVVIKDLMPFSHGFGIEVGMTIDILRKGYRIKEVDVNMAHNETARDLKGFLHRGVQFKEIFITLVKKAINV</sequence>
<dbReference type="STRING" id="1121256.SAMN02746089_00417"/>
<organism evidence="2 3">
    <name type="scientific">Caldanaerobius fijiensis DSM 17918</name>
    <dbReference type="NCBI Taxonomy" id="1121256"/>
    <lineage>
        <taxon>Bacteria</taxon>
        <taxon>Bacillati</taxon>
        <taxon>Bacillota</taxon>
        <taxon>Clostridia</taxon>
        <taxon>Thermoanaerobacterales</taxon>
        <taxon>Thermoanaerobacteraceae</taxon>
        <taxon>Caldanaerobius</taxon>
    </lineage>
</organism>
<gene>
    <name evidence="2" type="ORF">SAMN02746089_00417</name>
</gene>
<dbReference type="InterPro" id="IPR029044">
    <property type="entry name" value="Nucleotide-diphossugar_trans"/>
</dbReference>
<protein>
    <submittedName>
        <fullName evidence="2">Glycosyltransferase involved in cell wall bisynthesis</fullName>
    </submittedName>
</protein>
<dbReference type="PANTHER" id="PTHR48090:SF7">
    <property type="entry name" value="RFBJ PROTEIN"/>
    <property type="match status" value="1"/>
</dbReference>
<evidence type="ECO:0000313" key="2">
    <source>
        <dbReference type="EMBL" id="SHE53355.1"/>
    </source>
</evidence>
<accession>A0A1M4U9G0</accession>
<dbReference type="RefSeq" id="WP_073341437.1">
    <property type="nucleotide sequence ID" value="NZ_FQVH01000002.1"/>
</dbReference>
<dbReference type="PANTHER" id="PTHR48090">
    <property type="entry name" value="UNDECAPRENYL-PHOSPHATE 4-DEOXY-4-FORMAMIDO-L-ARABINOSE TRANSFERASE-RELATED"/>
    <property type="match status" value="1"/>
</dbReference>
<name>A0A1M4U9G0_9THEO</name>
<dbReference type="AlphaFoldDB" id="A0A1M4U9G0"/>
<keyword evidence="3" id="KW-1185">Reference proteome</keyword>
<dbReference type="GO" id="GO:0016740">
    <property type="term" value="F:transferase activity"/>
    <property type="evidence" value="ECO:0007669"/>
    <property type="project" value="UniProtKB-KW"/>
</dbReference>